<evidence type="ECO:0000256" key="4">
    <source>
        <dbReference type="ARBA" id="ARBA00005737"/>
    </source>
</evidence>
<feature type="region of interest" description="Disordered" evidence="14">
    <location>
        <begin position="33"/>
        <end position="179"/>
    </location>
</feature>
<comment type="subunit">
    <text evidence="13">Homodimer. Interacts with HOOK1. Interacts with HOOK2. Interacts with HOOK3.</text>
</comment>
<evidence type="ECO:0000256" key="5">
    <source>
        <dbReference type="ARBA" id="ARBA00022306"/>
    </source>
</evidence>
<comment type="similarity">
    <text evidence="4">Belongs to the CCDC181 family.</text>
</comment>
<feature type="compositionally biased region" description="Basic and acidic residues" evidence="14">
    <location>
        <begin position="524"/>
        <end position="534"/>
    </location>
</feature>
<feature type="compositionally biased region" description="Polar residues" evidence="14">
    <location>
        <begin position="81"/>
        <end position="91"/>
    </location>
</feature>
<keyword evidence="11" id="KW-0206">Cytoskeleton</keyword>
<keyword evidence="12" id="KW-0966">Cell projection</keyword>
<accession>A0A2C9LEA2</accession>
<dbReference type="Proteomes" id="UP000076420">
    <property type="component" value="Unassembled WGS sequence"/>
</dbReference>
<organism evidence="15 16">
    <name type="scientific">Biomphalaria glabrata</name>
    <name type="common">Bloodfluke planorb</name>
    <name type="synonym">Freshwater snail</name>
    <dbReference type="NCBI Taxonomy" id="6526"/>
    <lineage>
        <taxon>Eukaryota</taxon>
        <taxon>Metazoa</taxon>
        <taxon>Spiralia</taxon>
        <taxon>Lophotrochozoa</taxon>
        <taxon>Mollusca</taxon>
        <taxon>Gastropoda</taxon>
        <taxon>Heterobranchia</taxon>
        <taxon>Euthyneura</taxon>
        <taxon>Panpulmonata</taxon>
        <taxon>Hygrophila</taxon>
        <taxon>Lymnaeoidea</taxon>
        <taxon>Planorbidae</taxon>
        <taxon>Biomphalaria</taxon>
    </lineage>
</organism>
<evidence type="ECO:0000256" key="13">
    <source>
        <dbReference type="ARBA" id="ARBA00047162"/>
    </source>
</evidence>
<proteinExistence type="inferred from homology"/>
<dbReference type="GO" id="GO:0031514">
    <property type="term" value="C:motile cilium"/>
    <property type="evidence" value="ECO:0007669"/>
    <property type="project" value="UniProtKB-SubCell"/>
</dbReference>
<dbReference type="InterPro" id="IPR026687">
    <property type="entry name" value="CCDC181"/>
</dbReference>
<dbReference type="KEGG" id="bgt:106065365"/>
<feature type="compositionally biased region" description="Basic and acidic residues" evidence="14">
    <location>
        <begin position="92"/>
        <end position="119"/>
    </location>
</feature>
<comment type="subcellular location">
    <subcellularLocation>
        <location evidence="2">Cell projection</location>
        <location evidence="2">Cilium</location>
        <location evidence="2">Flagellum</location>
    </subcellularLocation>
    <subcellularLocation>
        <location evidence="3">Cytoplasm</location>
        <location evidence="3">Cytoskeleton</location>
    </subcellularLocation>
</comment>
<evidence type="ECO:0000256" key="8">
    <source>
        <dbReference type="ARBA" id="ARBA00022846"/>
    </source>
</evidence>
<dbReference type="EnsemblMetazoa" id="BGLB030128-RD">
    <property type="protein sequence ID" value="BGLB030128-PD"/>
    <property type="gene ID" value="BGLB030128"/>
</dbReference>
<comment type="function">
    <text evidence="1">Microtubule-binding protein that localizes to the microtubular manchette of elongating spermatids.</text>
</comment>
<dbReference type="GO" id="GO:0008017">
    <property type="term" value="F:microtubule binding"/>
    <property type="evidence" value="ECO:0007669"/>
    <property type="project" value="InterPro"/>
</dbReference>
<feature type="compositionally biased region" description="Basic and acidic residues" evidence="14">
    <location>
        <begin position="401"/>
        <end position="435"/>
    </location>
</feature>
<reference evidence="15" key="1">
    <citation type="submission" date="2020-05" db="UniProtKB">
        <authorList>
            <consortium name="EnsemblMetazoa"/>
        </authorList>
    </citation>
    <scope>IDENTIFICATION</scope>
    <source>
        <strain evidence="15">BB02</strain>
    </source>
</reference>
<evidence type="ECO:0000256" key="9">
    <source>
        <dbReference type="ARBA" id="ARBA00023054"/>
    </source>
</evidence>
<sequence>MIRYKLHSFKWIEYQCFDSFWELETVYVEKTMESESLENNNNVTKVNIRHEPETDLKRKDENHEHIPLQHKPSLSDDDQDIVTSSVGSSEISDTRSKTKTKTKVDLDDKVDSDSEDHKSNHTQKYGNSPELKEKPDNQNPPEDISGSRAKVKVKSTDGSYEPSDNDSEPEGEYNFTEDQKRAMMELMVQKHEEGDIIDEDPPEYNVKGRLLILNAELANDPIPDEGQRETRVGFKPEIVDLVAPPPSYLSDDEESQPNSARGDKPLPSPDTEDQTDHVTKEETAKAPTADQYVVERDGNFTVLSSKELTPAEYELYAKPNKNEDDKNAREHSDSNKKSRDAKAISHDHSSSTAVVPKPPSRPRPNTAAPTTRRKTVQSTRPRSAAQNFNNSDYNSPYALSKEQKEQVKKEAKRLEEERHEKEKRRKEEEEEKQKENMSAYDAWIKKKEEEEEENRKKKQEKKDDNMAKGEESETSLSESILSFEVIYPYLYQQSSKEAAAAAYQSWLKEKRSQGKKEKLLRRRQQQERNEDIIIHTPEDCDKAYREWLKKKNLEMKKQNASEKQKYKFYKLYLRKSRRSYALLKALKEVQSSPYLDYYGYRF</sequence>
<feature type="compositionally biased region" description="Polar residues" evidence="14">
    <location>
        <begin position="376"/>
        <end position="394"/>
    </location>
</feature>
<feature type="compositionally biased region" description="Basic and acidic residues" evidence="14">
    <location>
        <begin position="508"/>
        <end position="517"/>
    </location>
</feature>
<feature type="region of interest" description="Disordered" evidence="14">
    <location>
        <begin position="508"/>
        <end position="534"/>
    </location>
</feature>
<evidence type="ECO:0000256" key="12">
    <source>
        <dbReference type="ARBA" id="ARBA00023273"/>
    </source>
</evidence>
<dbReference type="VEuPathDB" id="VectorBase:BGLAX_045186"/>
<feature type="compositionally biased region" description="Basic and acidic residues" evidence="14">
    <location>
        <begin position="274"/>
        <end position="284"/>
    </location>
</feature>
<keyword evidence="9" id="KW-0175">Coiled coil</keyword>
<keyword evidence="8" id="KW-0282">Flagellum</keyword>
<evidence type="ECO:0000256" key="14">
    <source>
        <dbReference type="SAM" id="MobiDB-lite"/>
    </source>
</evidence>
<keyword evidence="10" id="KW-0969">Cilium</keyword>
<name>A0A2C9LEA2_BIOGL</name>
<protein>
    <recommendedName>
        <fullName evidence="5">Coiled-coil domain-containing protein 181</fullName>
    </recommendedName>
</protein>
<feature type="compositionally biased region" description="Basic and acidic residues" evidence="14">
    <location>
        <begin position="320"/>
        <end position="349"/>
    </location>
</feature>
<dbReference type="AlphaFoldDB" id="A0A2C9LEA2"/>
<evidence type="ECO:0000256" key="1">
    <source>
        <dbReference type="ARBA" id="ARBA00002213"/>
    </source>
</evidence>
<dbReference type="GO" id="GO:0005874">
    <property type="term" value="C:microtubule"/>
    <property type="evidence" value="ECO:0007669"/>
    <property type="project" value="UniProtKB-KW"/>
</dbReference>
<keyword evidence="7" id="KW-0493">Microtubule</keyword>
<dbReference type="PANTHER" id="PTHR14320:SF2">
    <property type="entry name" value="COILED-COIL DOMAIN-CONTAINING PROTEIN 181"/>
    <property type="match status" value="1"/>
</dbReference>
<feature type="compositionally biased region" description="Basic and acidic residues" evidence="14">
    <location>
        <begin position="225"/>
        <end position="238"/>
    </location>
</feature>
<feature type="compositionally biased region" description="Basic and acidic residues" evidence="14">
    <location>
        <begin position="48"/>
        <end position="67"/>
    </location>
</feature>
<dbReference type="PANTHER" id="PTHR14320">
    <property type="entry name" value="COILED-COIL DOMAIN-CONTAINING PROTEIN 181"/>
    <property type="match status" value="1"/>
</dbReference>
<evidence type="ECO:0000256" key="11">
    <source>
        <dbReference type="ARBA" id="ARBA00023212"/>
    </source>
</evidence>
<evidence type="ECO:0000256" key="2">
    <source>
        <dbReference type="ARBA" id="ARBA00004230"/>
    </source>
</evidence>
<dbReference type="VEuPathDB" id="VectorBase:BGLB030128"/>
<dbReference type="STRING" id="6526.A0A2C9LEA2"/>
<gene>
    <name evidence="15" type="primary">106065365</name>
</gene>
<feature type="compositionally biased region" description="Basic and acidic residues" evidence="14">
    <location>
        <begin position="460"/>
        <end position="471"/>
    </location>
</feature>
<evidence type="ECO:0000256" key="10">
    <source>
        <dbReference type="ARBA" id="ARBA00023069"/>
    </source>
</evidence>
<evidence type="ECO:0000256" key="7">
    <source>
        <dbReference type="ARBA" id="ARBA00022701"/>
    </source>
</evidence>
<evidence type="ECO:0000313" key="15">
    <source>
        <dbReference type="EnsemblMetazoa" id="BGLB030128-PD"/>
    </source>
</evidence>
<evidence type="ECO:0000313" key="16">
    <source>
        <dbReference type="Proteomes" id="UP000076420"/>
    </source>
</evidence>
<keyword evidence="6" id="KW-0963">Cytoplasm</keyword>
<dbReference type="OrthoDB" id="6288248at2759"/>
<evidence type="ECO:0000256" key="6">
    <source>
        <dbReference type="ARBA" id="ARBA00022490"/>
    </source>
</evidence>
<feature type="region of interest" description="Disordered" evidence="14">
    <location>
        <begin position="220"/>
        <end position="477"/>
    </location>
</feature>
<evidence type="ECO:0000256" key="3">
    <source>
        <dbReference type="ARBA" id="ARBA00004245"/>
    </source>
</evidence>